<gene>
    <name evidence="2" type="ORF">MEUPH1_LOCUS15067</name>
</gene>
<dbReference type="Pfam" id="PF10683">
    <property type="entry name" value="DBD_Tnp_Hermes"/>
    <property type="match status" value="1"/>
</dbReference>
<reference evidence="2 3" key="1">
    <citation type="submission" date="2023-01" db="EMBL/GenBank/DDBJ databases">
        <authorList>
            <person name="Whitehead M."/>
        </authorList>
    </citation>
    <scope>NUCLEOTIDE SEQUENCE [LARGE SCALE GENOMIC DNA]</scope>
</reference>
<sequence>MGSSSTQIIDENAFHDNSFASVSTINSQSADVQYAASSASINFSKTSIKRKLLKGDCDYVLVPNLGKNDVWKKFKIIMHIIPNPDNPDSPEQNPTDFVACVSCMELYSKSTSTATLSRHKCSMPSSPNTLEMYGGFKNKKRMPTNIKDEAIKKCVKYCSLDIRPMLAIKGPGFCEIGQFFLDIGARYGSTDIHDILPHPTTVSRHIVSTATKIRKIFFKKVYSSINDKYCASTCEMWTDNYKKKQLHVDHNSFY</sequence>
<dbReference type="InterPro" id="IPR018473">
    <property type="entry name" value="Hermes_transposase_DNA-db"/>
</dbReference>
<comment type="caution">
    <text evidence="2">The sequence shown here is derived from an EMBL/GenBank/DDBJ whole genome shotgun (WGS) entry which is preliminary data.</text>
</comment>
<name>A0AAV0WUQ0_9HEMI</name>
<dbReference type="SUPFAM" id="SSF140996">
    <property type="entry name" value="Hermes dimerisation domain"/>
    <property type="match status" value="1"/>
</dbReference>
<dbReference type="EMBL" id="CARXXK010000002">
    <property type="protein sequence ID" value="CAI6359680.1"/>
    <property type="molecule type" value="Genomic_DNA"/>
</dbReference>
<evidence type="ECO:0000313" key="3">
    <source>
        <dbReference type="Proteomes" id="UP001160148"/>
    </source>
</evidence>
<organism evidence="2 3">
    <name type="scientific">Macrosiphum euphorbiae</name>
    <name type="common">potato aphid</name>
    <dbReference type="NCBI Taxonomy" id="13131"/>
    <lineage>
        <taxon>Eukaryota</taxon>
        <taxon>Metazoa</taxon>
        <taxon>Ecdysozoa</taxon>
        <taxon>Arthropoda</taxon>
        <taxon>Hexapoda</taxon>
        <taxon>Insecta</taxon>
        <taxon>Pterygota</taxon>
        <taxon>Neoptera</taxon>
        <taxon>Paraneoptera</taxon>
        <taxon>Hemiptera</taxon>
        <taxon>Sternorrhyncha</taxon>
        <taxon>Aphidomorpha</taxon>
        <taxon>Aphidoidea</taxon>
        <taxon>Aphididae</taxon>
        <taxon>Macrosiphini</taxon>
        <taxon>Macrosiphum</taxon>
    </lineage>
</organism>
<dbReference type="Gene3D" id="1.10.10.1070">
    <property type="entry name" value="Zinc finger, BED domain-containing"/>
    <property type="match status" value="1"/>
</dbReference>
<dbReference type="Proteomes" id="UP001160148">
    <property type="component" value="Unassembled WGS sequence"/>
</dbReference>
<evidence type="ECO:0000313" key="2">
    <source>
        <dbReference type="EMBL" id="CAI6359680.1"/>
    </source>
</evidence>
<dbReference type="AlphaFoldDB" id="A0AAV0WUQ0"/>
<evidence type="ECO:0000259" key="1">
    <source>
        <dbReference type="Pfam" id="PF10683"/>
    </source>
</evidence>
<keyword evidence="3" id="KW-1185">Reference proteome</keyword>
<accession>A0AAV0WUQ0</accession>
<protein>
    <recommendedName>
        <fullName evidence="1">Hermes trasposase DNA-binding domain-containing protein</fullName>
    </recommendedName>
</protein>
<feature type="domain" description="Hermes trasposase DNA-binding" evidence="1">
    <location>
        <begin position="144"/>
        <end position="201"/>
    </location>
</feature>
<proteinExistence type="predicted"/>